<feature type="domain" description="TIR" evidence="11">
    <location>
        <begin position="367"/>
        <end position="513"/>
    </location>
</feature>
<dbReference type="OrthoDB" id="9940746at2759"/>
<reference evidence="13" key="3">
    <citation type="submission" date="2025-09" db="UniProtKB">
        <authorList>
            <consortium name="Ensembl"/>
        </authorList>
    </citation>
    <scope>IDENTIFICATION</scope>
</reference>
<keyword evidence="5" id="KW-0520">NAD</keyword>
<keyword evidence="4" id="KW-0378">Hydrolase</keyword>
<reference evidence="13" key="1">
    <citation type="submission" date="2021-04" db="EMBL/GenBank/DDBJ databases">
        <authorList>
            <consortium name="Wellcome Sanger Institute Data Sharing"/>
        </authorList>
    </citation>
    <scope>NUCLEOTIDE SEQUENCE [LARGE SCALE GENOMIC DNA]</scope>
</reference>
<keyword evidence="6" id="KW-1015">Disulfide bond</keyword>
<dbReference type="SUPFAM" id="SSF52200">
    <property type="entry name" value="Toll/Interleukin receptor TIR domain"/>
    <property type="match status" value="1"/>
</dbReference>
<proteinExistence type="inferred from homology"/>
<dbReference type="GO" id="GO:0016787">
    <property type="term" value="F:hydrolase activity"/>
    <property type="evidence" value="ECO:0007669"/>
    <property type="project" value="UniProtKB-KW"/>
</dbReference>
<evidence type="ECO:0000259" key="11">
    <source>
        <dbReference type="PROSITE" id="PS50104"/>
    </source>
</evidence>
<feature type="signal peptide" evidence="10">
    <location>
        <begin position="1"/>
        <end position="22"/>
    </location>
</feature>
<evidence type="ECO:0000256" key="7">
    <source>
        <dbReference type="ARBA" id="ARBA00023180"/>
    </source>
</evidence>
<feature type="domain" description="Ig-like" evidence="12">
    <location>
        <begin position="33"/>
        <end position="111"/>
    </location>
</feature>
<evidence type="ECO:0000256" key="2">
    <source>
        <dbReference type="ARBA" id="ARBA00022729"/>
    </source>
</evidence>
<evidence type="ECO:0000313" key="14">
    <source>
        <dbReference type="Proteomes" id="UP000265040"/>
    </source>
</evidence>
<evidence type="ECO:0000259" key="12">
    <source>
        <dbReference type="PROSITE" id="PS50835"/>
    </source>
</evidence>
<keyword evidence="3" id="KW-0677">Repeat</keyword>
<keyword evidence="7" id="KW-0325">Glycoprotein</keyword>
<dbReference type="Ensembl" id="ENSATET00000023155.3">
    <property type="protein sequence ID" value="ENSATEP00000022784.1"/>
    <property type="gene ID" value="ENSATEG00000015799.3"/>
</dbReference>
<keyword evidence="9" id="KW-0472">Membrane</keyword>
<sequence length="538" mass="59602">MMEKAFVLLLLLLHTSSTGVCSSEPEEINIKAGEMVALQCPYQSHSGDTRWVWTAYTPQEMALTSDTSCAKQGQMDVLVHGRSLVFLRASVKHQGNYSCSLGNASSQFRLTVYNTENKEKFSKICTAEESCTLSCPEVNIPDVNTLNMTSNPITWRKEGESLPNNGYFQSVGKEDKGVYICTRSYLYCGEKYNMTFTMVLDVKPKEPRKTEAITSPYNNDVFRVDLGSVVVIDCKAVAYSNFTEVFWLRDTSFVETNDSFPVFYNSTEEKKMDERKITASLVIKKVSEEDLSSKFTCKLESDSQMSVIVTITLAQKARPSYVSLVAAIVSIVVVMTVTVVIYVKFKIDLTLFLRDTLGCHRSPSDGKSYDAFLLCYDSDTDAGLKDCDRKWLESVLESSYGYSLCLYDRDILPGRAEAQAVLDCIENSRAVVLVPTPPDSGPGSALLSAIHAALVEHQSHLVFIKTEESQVPSSGSVGEALQLLGEAGDYVTWKGSSSLTSSSSFLKQLRYYLPAPQHPPKHRLLLQTAQDVTSGLNV</sequence>
<dbReference type="Pfam" id="PF01582">
    <property type="entry name" value="TIR"/>
    <property type="match status" value="1"/>
</dbReference>
<dbReference type="InterPro" id="IPR000157">
    <property type="entry name" value="TIR_dom"/>
</dbReference>
<dbReference type="Gene3D" id="3.40.50.10140">
    <property type="entry name" value="Toll/interleukin-1 receptor homology (TIR) domain"/>
    <property type="match status" value="1"/>
</dbReference>
<reference evidence="13" key="2">
    <citation type="submission" date="2025-08" db="UniProtKB">
        <authorList>
            <consortium name="Ensembl"/>
        </authorList>
    </citation>
    <scope>IDENTIFICATION</scope>
</reference>
<evidence type="ECO:0000256" key="8">
    <source>
        <dbReference type="ARBA" id="ARBA00023319"/>
    </source>
</evidence>
<dbReference type="SUPFAM" id="SSF48726">
    <property type="entry name" value="Immunoglobulin"/>
    <property type="match status" value="2"/>
</dbReference>
<comment type="similarity">
    <text evidence="1">Belongs to the interleukin-1 receptor family.</text>
</comment>
<evidence type="ECO:0000256" key="1">
    <source>
        <dbReference type="ARBA" id="ARBA00009752"/>
    </source>
</evidence>
<dbReference type="InterPro" id="IPR013783">
    <property type="entry name" value="Ig-like_fold"/>
</dbReference>
<dbReference type="CDD" id="cd00096">
    <property type="entry name" value="Ig"/>
    <property type="match status" value="1"/>
</dbReference>
<dbReference type="Proteomes" id="UP000265040">
    <property type="component" value="Chromosome 3"/>
</dbReference>
<keyword evidence="2 10" id="KW-0732">Signal</keyword>
<evidence type="ECO:0000256" key="5">
    <source>
        <dbReference type="ARBA" id="ARBA00023027"/>
    </source>
</evidence>
<evidence type="ECO:0000256" key="3">
    <source>
        <dbReference type="ARBA" id="ARBA00022737"/>
    </source>
</evidence>
<dbReference type="InParanoid" id="A0A3Q1IU61"/>
<evidence type="ECO:0000256" key="6">
    <source>
        <dbReference type="ARBA" id="ARBA00023157"/>
    </source>
</evidence>
<feature type="domain" description="Ig-like" evidence="12">
    <location>
        <begin position="207"/>
        <end position="312"/>
    </location>
</feature>
<dbReference type="PROSITE" id="PS50835">
    <property type="entry name" value="IG_LIKE"/>
    <property type="match status" value="3"/>
</dbReference>
<dbReference type="SMART" id="SM00409">
    <property type="entry name" value="IG"/>
    <property type="match status" value="3"/>
</dbReference>
<keyword evidence="9" id="KW-0812">Transmembrane</keyword>
<evidence type="ECO:0000256" key="10">
    <source>
        <dbReference type="SAM" id="SignalP"/>
    </source>
</evidence>
<dbReference type="OMA" id="THFREHD"/>
<keyword evidence="9" id="KW-1133">Transmembrane helix</keyword>
<dbReference type="PANTHER" id="PTHR11890:SF6">
    <property type="entry name" value="INTERLEUKIN-18 RECEPTOR 1"/>
    <property type="match status" value="1"/>
</dbReference>
<evidence type="ECO:0000313" key="13">
    <source>
        <dbReference type="Ensembl" id="ENSATEP00000022784.1"/>
    </source>
</evidence>
<dbReference type="PANTHER" id="PTHR11890">
    <property type="entry name" value="INTERLEUKIN-1 RECEPTOR FAMILY MEMBER"/>
    <property type="match status" value="1"/>
</dbReference>
<dbReference type="GO" id="GO:0004908">
    <property type="term" value="F:interleukin-1 receptor activity"/>
    <property type="evidence" value="ECO:0007669"/>
    <property type="project" value="InterPro"/>
</dbReference>
<feature type="transmembrane region" description="Helical" evidence="9">
    <location>
        <begin position="321"/>
        <end position="343"/>
    </location>
</feature>
<dbReference type="InterPro" id="IPR036179">
    <property type="entry name" value="Ig-like_dom_sf"/>
</dbReference>
<dbReference type="GeneTree" id="ENSGT01090000259985"/>
<dbReference type="Gene3D" id="2.60.40.10">
    <property type="entry name" value="Immunoglobulins"/>
    <property type="match status" value="3"/>
</dbReference>
<evidence type="ECO:0000256" key="4">
    <source>
        <dbReference type="ARBA" id="ARBA00022801"/>
    </source>
</evidence>
<dbReference type="AlphaFoldDB" id="A0A3Q1IU61"/>
<dbReference type="GeneID" id="113173915"/>
<dbReference type="InterPro" id="IPR015621">
    <property type="entry name" value="IL-1_rcpt_fam"/>
</dbReference>
<keyword evidence="14" id="KW-1185">Reference proteome</keyword>
<feature type="domain" description="Ig-like" evidence="12">
    <location>
        <begin position="129"/>
        <end position="197"/>
    </location>
</feature>
<dbReference type="STRING" id="64144.ENSATEP00000022760"/>
<keyword evidence="8" id="KW-0393">Immunoglobulin domain</keyword>
<dbReference type="InterPro" id="IPR035897">
    <property type="entry name" value="Toll_tir_struct_dom_sf"/>
</dbReference>
<evidence type="ECO:0008006" key="15">
    <source>
        <dbReference type="Google" id="ProtNLM"/>
    </source>
</evidence>
<evidence type="ECO:0000256" key="9">
    <source>
        <dbReference type="SAM" id="Phobius"/>
    </source>
</evidence>
<dbReference type="InterPro" id="IPR004074">
    <property type="entry name" value="IL-1_rcpt_I/II-typ"/>
</dbReference>
<dbReference type="PRINTS" id="PR01537">
    <property type="entry name" value="INTRLKN1R1F"/>
</dbReference>
<dbReference type="InterPro" id="IPR003599">
    <property type="entry name" value="Ig_sub"/>
</dbReference>
<dbReference type="PROSITE" id="PS50104">
    <property type="entry name" value="TIR"/>
    <property type="match status" value="1"/>
</dbReference>
<dbReference type="RefSeq" id="XP_026233284.1">
    <property type="nucleotide sequence ID" value="XM_026377499.1"/>
</dbReference>
<dbReference type="PRINTS" id="PR01536">
    <property type="entry name" value="INTRLKN1R12F"/>
</dbReference>
<name>A0A3Q1IU61_ANATE</name>
<protein>
    <recommendedName>
        <fullName evidence="15">Interleukin 18 receptor 1</fullName>
    </recommendedName>
</protein>
<feature type="chain" id="PRO_5030080064" description="Interleukin 18 receptor 1" evidence="10">
    <location>
        <begin position="23"/>
        <end position="538"/>
    </location>
</feature>
<dbReference type="InterPro" id="IPR007110">
    <property type="entry name" value="Ig-like_dom"/>
</dbReference>
<accession>A0A3Q1IU61</accession>
<organism evidence="13 14">
    <name type="scientific">Anabas testudineus</name>
    <name type="common">Climbing perch</name>
    <name type="synonym">Anthias testudineus</name>
    <dbReference type="NCBI Taxonomy" id="64144"/>
    <lineage>
        <taxon>Eukaryota</taxon>
        <taxon>Metazoa</taxon>
        <taxon>Chordata</taxon>
        <taxon>Craniata</taxon>
        <taxon>Vertebrata</taxon>
        <taxon>Euteleostomi</taxon>
        <taxon>Actinopterygii</taxon>
        <taxon>Neopterygii</taxon>
        <taxon>Teleostei</taxon>
        <taxon>Neoteleostei</taxon>
        <taxon>Acanthomorphata</taxon>
        <taxon>Anabantaria</taxon>
        <taxon>Anabantiformes</taxon>
        <taxon>Anabantoidei</taxon>
        <taxon>Anabantidae</taxon>
        <taxon>Anabas</taxon>
    </lineage>
</organism>